<evidence type="ECO:0000256" key="1">
    <source>
        <dbReference type="SAM" id="MobiDB-lite"/>
    </source>
</evidence>
<dbReference type="EMBL" id="JAWDGP010004431">
    <property type="protein sequence ID" value="KAK3764558.1"/>
    <property type="molecule type" value="Genomic_DNA"/>
</dbReference>
<organism evidence="2 3">
    <name type="scientific">Elysia crispata</name>
    <name type="common">lettuce slug</name>
    <dbReference type="NCBI Taxonomy" id="231223"/>
    <lineage>
        <taxon>Eukaryota</taxon>
        <taxon>Metazoa</taxon>
        <taxon>Spiralia</taxon>
        <taxon>Lophotrochozoa</taxon>
        <taxon>Mollusca</taxon>
        <taxon>Gastropoda</taxon>
        <taxon>Heterobranchia</taxon>
        <taxon>Euthyneura</taxon>
        <taxon>Panpulmonata</taxon>
        <taxon>Sacoglossa</taxon>
        <taxon>Placobranchoidea</taxon>
        <taxon>Plakobranchidae</taxon>
        <taxon>Elysia</taxon>
    </lineage>
</organism>
<gene>
    <name evidence="2" type="ORF">RRG08_040579</name>
</gene>
<accession>A0AAE0Z822</accession>
<name>A0AAE0Z822_9GAST</name>
<protein>
    <submittedName>
        <fullName evidence="2">Uncharacterized protein</fullName>
    </submittedName>
</protein>
<keyword evidence="3" id="KW-1185">Reference proteome</keyword>
<comment type="caution">
    <text evidence="2">The sequence shown here is derived from an EMBL/GenBank/DDBJ whole genome shotgun (WGS) entry which is preliminary data.</text>
</comment>
<evidence type="ECO:0000313" key="2">
    <source>
        <dbReference type="EMBL" id="KAK3764558.1"/>
    </source>
</evidence>
<proteinExistence type="predicted"/>
<feature type="region of interest" description="Disordered" evidence="1">
    <location>
        <begin position="9"/>
        <end position="37"/>
    </location>
</feature>
<reference evidence="2" key="1">
    <citation type="journal article" date="2023" name="G3 (Bethesda)">
        <title>A reference genome for the long-term kleptoplast-retaining sea slug Elysia crispata morphotype clarki.</title>
        <authorList>
            <person name="Eastman K.E."/>
            <person name="Pendleton A.L."/>
            <person name="Shaikh M.A."/>
            <person name="Suttiyut T."/>
            <person name="Ogas R."/>
            <person name="Tomko P."/>
            <person name="Gavelis G."/>
            <person name="Widhalm J.R."/>
            <person name="Wisecaver J.H."/>
        </authorList>
    </citation>
    <scope>NUCLEOTIDE SEQUENCE</scope>
    <source>
        <strain evidence="2">ECLA1</strain>
    </source>
</reference>
<dbReference type="AlphaFoldDB" id="A0AAE0Z822"/>
<dbReference type="Proteomes" id="UP001283361">
    <property type="component" value="Unassembled WGS sequence"/>
</dbReference>
<sequence length="88" mass="9744">MHVVWIVLGDRKPGNTPTTQHSVKRPRSRSVHSGVTKGYQSGYREAEMGKCYFESGLGSCVKSTLYRAVCSPEEGPNTLPIKLGLKRH</sequence>
<evidence type="ECO:0000313" key="3">
    <source>
        <dbReference type="Proteomes" id="UP001283361"/>
    </source>
</evidence>